<dbReference type="InterPro" id="IPR036890">
    <property type="entry name" value="HATPase_C_sf"/>
</dbReference>
<keyword evidence="11" id="KW-1185">Reference proteome</keyword>
<dbReference type="Pfam" id="PF02518">
    <property type="entry name" value="HATPase_c"/>
    <property type="match status" value="1"/>
</dbReference>
<sequence length="573" mass="59722">MTARVGRAPLVAAAAIPLAVVVVHLLAGRQLGQVPAFMPGFLAVVWVLDLLTAFLLFTQYTAGGSPRLLVLAAAYLWSSTVIVPHALVFSGLFSPAGLLGAVPSSAPWLWTAWHVGLPLLIGAAMAPWHPRWHTRAKALTARGRLGAVAVAVTLVLTAAVSVTWLVTAGHDHIPVIIVNGDYTVLTQRFGPAIIGINVLALVLGATRFRRDTVRGLEAWAFVAVAASCGDVVLTLFSRARFTVGWYGARVLALVAALVVLSALLREVTVLYRRVRATAVELAQRNGELQTADALRDHLMAVVSHELRTPLTGLTGIVEILRDGRDRMPPAKVDDMLARADALTHRLTMLTEDLLAVSTLGHGELHVAPTTVDLAEALGECARMFGRTDVRLDCPEELYVAADPLRLQQMLANYVRNAIKYGAEPIVLSATAAAEGVQVRVRDHGTGVPPEFVPELFDRFTRAEQAKAGPVAGSGLGLSIVATLAAAHGGRVWYEPAEPGACFGLTLPASAVPASAPAGAVPVAPVAGAVPVAPVAGAVPAAPVAGAVPAAPVAGAVPAAEAMPQLSDAAARSR</sequence>
<dbReference type="GO" id="GO:0000155">
    <property type="term" value="F:phosphorelay sensor kinase activity"/>
    <property type="evidence" value="ECO:0007669"/>
    <property type="project" value="InterPro"/>
</dbReference>
<keyword evidence="5" id="KW-0808">Transferase</keyword>
<reference evidence="10 11" key="1">
    <citation type="submission" date="2019-06" db="EMBL/GenBank/DDBJ databases">
        <title>Sequencing the genomes of 1000 actinobacteria strains.</title>
        <authorList>
            <person name="Klenk H.-P."/>
        </authorList>
    </citation>
    <scope>NUCLEOTIDE SEQUENCE [LARGE SCALE GENOMIC DNA]</scope>
    <source>
        <strain evidence="10 11">DSM 43866</strain>
    </source>
</reference>
<comment type="caution">
    <text evidence="10">The sequence shown here is derived from an EMBL/GenBank/DDBJ whole genome shotgun (WGS) entry which is preliminary data.</text>
</comment>
<dbReference type="SMART" id="SM00387">
    <property type="entry name" value="HATPase_c"/>
    <property type="match status" value="1"/>
</dbReference>
<feature type="transmembrane region" description="Helical" evidence="8">
    <location>
        <begin position="37"/>
        <end position="57"/>
    </location>
</feature>
<dbReference type="InterPro" id="IPR003661">
    <property type="entry name" value="HisK_dim/P_dom"/>
</dbReference>
<keyword evidence="6" id="KW-0418">Kinase</keyword>
<dbReference type="Pfam" id="PF00512">
    <property type="entry name" value="HisKA"/>
    <property type="match status" value="1"/>
</dbReference>
<feature type="domain" description="Histidine kinase" evidence="9">
    <location>
        <begin position="301"/>
        <end position="510"/>
    </location>
</feature>
<evidence type="ECO:0000256" key="5">
    <source>
        <dbReference type="ARBA" id="ARBA00022679"/>
    </source>
</evidence>
<keyword evidence="8" id="KW-0812">Transmembrane</keyword>
<dbReference type="SMART" id="SM00388">
    <property type="entry name" value="HisKA"/>
    <property type="match status" value="1"/>
</dbReference>
<dbReference type="InterPro" id="IPR004358">
    <property type="entry name" value="Sig_transdc_His_kin-like_C"/>
</dbReference>
<evidence type="ECO:0000313" key="11">
    <source>
        <dbReference type="Proteomes" id="UP000320239"/>
    </source>
</evidence>
<feature type="transmembrane region" description="Helical" evidence="8">
    <location>
        <begin position="108"/>
        <end position="126"/>
    </location>
</feature>
<keyword evidence="8" id="KW-0472">Membrane</keyword>
<dbReference type="InterPro" id="IPR036097">
    <property type="entry name" value="HisK_dim/P_sf"/>
</dbReference>
<feature type="transmembrane region" description="Helical" evidence="8">
    <location>
        <begin position="189"/>
        <end position="206"/>
    </location>
</feature>
<dbReference type="CDD" id="cd00075">
    <property type="entry name" value="HATPase"/>
    <property type="match status" value="1"/>
</dbReference>
<organism evidence="10 11">
    <name type="scientific">Actinoplanes teichomyceticus</name>
    <dbReference type="NCBI Taxonomy" id="1867"/>
    <lineage>
        <taxon>Bacteria</taxon>
        <taxon>Bacillati</taxon>
        <taxon>Actinomycetota</taxon>
        <taxon>Actinomycetes</taxon>
        <taxon>Micromonosporales</taxon>
        <taxon>Micromonosporaceae</taxon>
        <taxon>Actinoplanes</taxon>
    </lineage>
</organism>
<evidence type="ECO:0000313" key="10">
    <source>
        <dbReference type="EMBL" id="TWG11296.1"/>
    </source>
</evidence>
<accession>A0A561VI59</accession>
<feature type="transmembrane region" description="Helical" evidence="8">
    <location>
        <begin position="69"/>
        <end position="88"/>
    </location>
</feature>
<dbReference type="EMBL" id="VIWY01000006">
    <property type="protein sequence ID" value="TWG11296.1"/>
    <property type="molecule type" value="Genomic_DNA"/>
</dbReference>
<dbReference type="InterPro" id="IPR033424">
    <property type="entry name" value="MASE4"/>
</dbReference>
<dbReference type="AlphaFoldDB" id="A0A561VI59"/>
<dbReference type="PANTHER" id="PTHR43711:SF1">
    <property type="entry name" value="HISTIDINE KINASE 1"/>
    <property type="match status" value="1"/>
</dbReference>
<dbReference type="PRINTS" id="PR00344">
    <property type="entry name" value="BCTRLSENSOR"/>
</dbReference>
<gene>
    <name evidence="10" type="ORF">FHX34_10626</name>
</gene>
<feature type="transmembrane region" description="Helical" evidence="8">
    <location>
        <begin position="218"/>
        <end position="237"/>
    </location>
</feature>
<dbReference type="Pfam" id="PF17158">
    <property type="entry name" value="MASE4"/>
    <property type="match status" value="1"/>
</dbReference>
<proteinExistence type="predicted"/>
<dbReference type="InterPro" id="IPR050736">
    <property type="entry name" value="Sensor_HK_Regulatory"/>
</dbReference>
<evidence type="ECO:0000256" key="1">
    <source>
        <dbReference type="ARBA" id="ARBA00000085"/>
    </source>
</evidence>
<dbReference type="SUPFAM" id="SSF55874">
    <property type="entry name" value="ATPase domain of HSP90 chaperone/DNA topoisomerase II/histidine kinase"/>
    <property type="match status" value="1"/>
</dbReference>
<evidence type="ECO:0000256" key="7">
    <source>
        <dbReference type="ARBA" id="ARBA00023012"/>
    </source>
</evidence>
<keyword evidence="4" id="KW-0597">Phosphoprotein</keyword>
<dbReference type="GO" id="GO:0005886">
    <property type="term" value="C:plasma membrane"/>
    <property type="evidence" value="ECO:0007669"/>
    <property type="project" value="UniProtKB-SubCell"/>
</dbReference>
<evidence type="ECO:0000259" key="9">
    <source>
        <dbReference type="PROSITE" id="PS50109"/>
    </source>
</evidence>
<evidence type="ECO:0000256" key="4">
    <source>
        <dbReference type="ARBA" id="ARBA00022553"/>
    </source>
</evidence>
<dbReference type="CDD" id="cd00082">
    <property type="entry name" value="HisKA"/>
    <property type="match status" value="1"/>
</dbReference>
<comment type="subcellular location">
    <subcellularLocation>
        <location evidence="2">Cell membrane</location>
    </subcellularLocation>
</comment>
<comment type="catalytic activity">
    <reaction evidence="1">
        <text>ATP + protein L-histidine = ADP + protein N-phospho-L-histidine.</text>
        <dbReference type="EC" id="2.7.13.3"/>
    </reaction>
</comment>
<dbReference type="InterPro" id="IPR003594">
    <property type="entry name" value="HATPase_dom"/>
</dbReference>
<dbReference type="InterPro" id="IPR005467">
    <property type="entry name" value="His_kinase_dom"/>
</dbReference>
<evidence type="ECO:0000256" key="3">
    <source>
        <dbReference type="ARBA" id="ARBA00012438"/>
    </source>
</evidence>
<feature type="transmembrane region" description="Helical" evidence="8">
    <location>
        <begin position="243"/>
        <end position="264"/>
    </location>
</feature>
<name>A0A561VI59_ACTTI</name>
<keyword evidence="8" id="KW-1133">Transmembrane helix</keyword>
<protein>
    <recommendedName>
        <fullName evidence="3">histidine kinase</fullName>
        <ecNumber evidence="3">2.7.13.3</ecNumber>
    </recommendedName>
</protein>
<dbReference type="Gene3D" id="3.30.565.10">
    <property type="entry name" value="Histidine kinase-like ATPase, C-terminal domain"/>
    <property type="match status" value="1"/>
</dbReference>
<keyword evidence="7" id="KW-0902">Two-component regulatory system</keyword>
<evidence type="ECO:0000256" key="2">
    <source>
        <dbReference type="ARBA" id="ARBA00004236"/>
    </source>
</evidence>
<dbReference type="Proteomes" id="UP000320239">
    <property type="component" value="Unassembled WGS sequence"/>
</dbReference>
<dbReference type="PANTHER" id="PTHR43711">
    <property type="entry name" value="TWO-COMPONENT HISTIDINE KINASE"/>
    <property type="match status" value="1"/>
</dbReference>
<evidence type="ECO:0000256" key="8">
    <source>
        <dbReference type="SAM" id="Phobius"/>
    </source>
</evidence>
<dbReference type="Gene3D" id="1.10.287.130">
    <property type="match status" value="1"/>
</dbReference>
<feature type="transmembrane region" description="Helical" evidence="8">
    <location>
        <begin position="147"/>
        <end position="169"/>
    </location>
</feature>
<evidence type="ECO:0000256" key="6">
    <source>
        <dbReference type="ARBA" id="ARBA00022777"/>
    </source>
</evidence>
<dbReference type="EC" id="2.7.13.3" evidence="3"/>
<dbReference type="PROSITE" id="PS50109">
    <property type="entry name" value="HIS_KIN"/>
    <property type="match status" value="1"/>
</dbReference>
<dbReference type="SUPFAM" id="SSF47384">
    <property type="entry name" value="Homodimeric domain of signal transducing histidine kinase"/>
    <property type="match status" value="1"/>
</dbReference>